<dbReference type="InterPro" id="IPR046341">
    <property type="entry name" value="SET_dom_sf"/>
</dbReference>
<feature type="region of interest" description="Disordered" evidence="18">
    <location>
        <begin position="507"/>
        <end position="538"/>
    </location>
</feature>
<dbReference type="InterPro" id="IPR044570">
    <property type="entry name" value="Set1-like"/>
</dbReference>
<organism evidence="22 23">
    <name type="scientific">Scophthalmus maximus</name>
    <name type="common">Turbot</name>
    <name type="synonym">Psetta maxima</name>
    <dbReference type="NCBI Taxonomy" id="52904"/>
    <lineage>
        <taxon>Eukaryota</taxon>
        <taxon>Metazoa</taxon>
        <taxon>Chordata</taxon>
        <taxon>Craniata</taxon>
        <taxon>Vertebrata</taxon>
        <taxon>Euteleostomi</taxon>
        <taxon>Actinopterygii</taxon>
        <taxon>Neopterygii</taxon>
        <taxon>Teleostei</taxon>
        <taxon>Neoteleostei</taxon>
        <taxon>Acanthomorphata</taxon>
        <taxon>Carangaria</taxon>
        <taxon>Pleuronectiformes</taxon>
        <taxon>Pleuronectoidei</taxon>
        <taxon>Scophthalmidae</taxon>
        <taxon>Scophthalmus</taxon>
    </lineage>
</organism>
<dbReference type="InterPro" id="IPR003616">
    <property type="entry name" value="Post-SET_dom"/>
</dbReference>
<name>A0A2U9BRH9_SCOMX</name>
<evidence type="ECO:0000256" key="8">
    <source>
        <dbReference type="ARBA" id="ARBA00022853"/>
    </source>
</evidence>
<proteinExistence type="predicted"/>
<evidence type="ECO:0000259" key="20">
    <source>
        <dbReference type="PROSITE" id="PS50280"/>
    </source>
</evidence>
<evidence type="ECO:0000256" key="9">
    <source>
        <dbReference type="ARBA" id="ARBA00022884"/>
    </source>
</evidence>
<dbReference type="InterPro" id="IPR037841">
    <property type="entry name" value="SET_SETD1A/B"/>
</dbReference>
<sequence length="1731" mass="192577">MSDSLCICWLGKACFSFCVPFRLLGNYISSLSVGRRDPASDLGDDTEKPPQQPFHNVVPSKDKTLVQVEDLGLFPVDALRDPRISRLWSKCNRTDLSVPKFKVDEWYVGPVPPKEVTFCRLNDNVNEAFLMNMSEKHGDVEEVEIFYNPKNKKHLGVAKVVFDTVQAAKDAVRQLHQTSVMGNIIHVEVDPKGENRARYLQLLLRGFYTPWTLPVGSSEQALQSLIDSLLSSAATQRQGGVSSPTSTATPLSMDTAYSSFCQDTPGSFGLTPRSQGTPLTPCLSATPLSQDSCYSSLQATPVLQGEPSTFGVHKPLRRELCRLKPANYHWRSRGVSDVNFILKHCQPQPPHALSSQTSSQQLAPWGHGAQSSTQNNTEPSFSLASPCQDSRDRITATSKTLPLNCSSYSILSINFTAEQQRAASSPPVTHACITDSSSSQQKVESLDSRIENLLIHSQGTDSSYFDRQTLEADVHSLDSPASPCSANNSPFSDDSLACTLMSRGPFTRGHQRSHSDHSHSDLLHDGQTPLSENEEDETTRAVSFLMRYSQSPAASCFTDFERRAHMNNEKDAKRFRPFSRPKERHAGNEEAGYSNNRQSGALTPTADISLPQPRPFPSQHLNPNAPSASTARRPHPPVAPFPFAIPLFPPPIPPVPPRLPNGTIPIPPPGWIPPPGHRLGIPIPPPPSIPPPTTFLEPPPPLMVPPTVPPPVHTYPLSMQPASSLGEGNPPRHGGAPLPFPRPPWPAPFPMFNPFVPPPDYLLVCEDPHKVTVEKVLEVFMDELKSIIKKDITRRMIEGVSFKAFEDWWDSQEMKTKIQVPSLKNGPESVDETNKQINPLRHMSGQGKKPPLPSFKVKKKQADDPATSKETDFALSSVHEISDVKQEDDVVRPASERPKRRHARPHQLDSEDDDDDNDEDEGKEADSQIQGEEMIPAKAAAIVPEDSAAQNLCDRDHDDDDDNDDSNPAEDANKVAQKPTEDESAIIPHTSGGSHCSDGDTFSESSTSGESEYTSDLDSSFSSGSSDDSSYSDLSPEDKDMEEDDEDHGRYRCIVISSDEEPMELEPSLDPAAPLTPGAQLDLCLPHWSDPFHGSEMEENPYASCQQDSRDFDTLLELQTSGPRELQPPSPLGLPVLNDYVVFICVVVESDLDVDMEGPEWTVEPLETIENLRPLTPTGCLVDSDPDLLIKSNPTSPAAEEVERPQTPGRGTVAALECGDSSESSEFLPLSPASSELALAPSDLPAAAYHLYQQTPKTPGREERCGWTRCSSVRAPATPGRETTMSEVCSPLSNPPAIPRSNNPYTTAPKTPGRDIILPRRAAVHWRKMQIVATSHRLLCDDSLRGSPITVSSPRSLDESSSDSADGRGARETSCVRTKPLQGLENMPGLLGEEESEFRRKRWRRLKRRWRSHHRQRSLKRLTGPASHHRRPRRWRSLCEERRILHSVWKEGLDDEDAKLLQFAYERLQEQDNGFGWLSDTLWIPHPHILFNILTEKSEEHKPWQRNHRTGSARSEGFYKISRKDKLTYLKNTKLDTQLLSTSAQGMSIPAQQPTSLLRAGSDFRSEQRRLLSSFSCDSDLVKFNQLKFRKKRIRFSRSHIHEWGLFAMEPIAADEMVIEYVGQIIRQVIADAREQRYEEEGIGSSYLFRVDQDTIIDATKCGNLARFINHSCNPNCYAKIITVESQKKIVIYSRQPISINEEITYDYKFPIEETKIPCLCGADGCHGYLN</sequence>
<keyword evidence="23" id="KW-1185">Reference proteome</keyword>
<keyword evidence="8" id="KW-0156">Chromatin regulator</keyword>
<evidence type="ECO:0000313" key="22">
    <source>
        <dbReference type="EMBL" id="AWP06754.1"/>
    </source>
</evidence>
<dbReference type="InterPro" id="IPR035979">
    <property type="entry name" value="RBD_domain_sf"/>
</dbReference>
<dbReference type="SMART" id="SM00508">
    <property type="entry name" value="PostSET"/>
    <property type="match status" value="1"/>
</dbReference>
<dbReference type="CDD" id="cd19169">
    <property type="entry name" value="SET_SETD1"/>
    <property type="match status" value="1"/>
</dbReference>
<feature type="region of interest" description="Disordered" evidence="18">
    <location>
        <begin position="568"/>
        <end position="634"/>
    </location>
</feature>
<keyword evidence="10" id="KW-0805">Transcription regulation</keyword>
<feature type="compositionally biased region" description="Polar residues" evidence="18">
    <location>
        <begin position="619"/>
        <end position="630"/>
    </location>
</feature>
<dbReference type="Gene3D" id="3.30.70.330">
    <property type="match status" value="1"/>
</dbReference>
<dbReference type="FunFam" id="3.30.70.330:FF:000178">
    <property type="entry name" value="Histone-lysine N-methyltransferase"/>
    <property type="match status" value="1"/>
</dbReference>
<dbReference type="SMART" id="SM00360">
    <property type="entry name" value="RRM"/>
    <property type="match status" value="1"/>
</dbReference>
<evidence type="ECO:0000259" key="21">
    <source>
        <dbReference type="PROSITE" id="PS50868"/>
    </source>
</evidence>
<feature type="compositionally biased region" description="Polar residues" evidence="18">
    <location>
        <begin position="1300"/>
        <end position="1309"/>
    </location>
</feature>
<dbReference type="PANTHER" id="PTHR45814:SF2">
    <property type="entry name" value="HISTONE-LYSINE N-METHYLTRANSFERASE SETD1"/>
    <property type="match status" value="1"/>
</dbReference>
<feature type="region of interest" description="Disordered" evidence="18">
    <location>
        <begin position="424"/>
        <end position="443"/>
    </location>
</feature>
<accession>A0A2U9BRH9</accession>
<feature type="compositionally biased region" description="Acidic residues" evidence="18">
    <location>
        <begin position="957"/>
        <end position="968"/>
    </location>
</feature>
<evidence type="ECO:0000256" key="6">
    <source>
        <dbReference type="ARBA" id="ARBA00022679"/>
    </source>
</evidence>
<protein>
    <recommendedName>
        <fullName evidence="3">[histone H3]-lysine(4) N-trimethyltransferase</fullName>
        <ecNumber evidence="3">2.1.1.354</ecNumber>
    </recommendedName>
</protein>
<evidence type="ECO:0000256" key="18">
    <source>
        <dbReference type="SAM" id="MobiDB-lite"/>
    </source>
</evidence>
<dbReference type="STRING" id="52904.ENSSMAP00000007158"/>
<evidence type="ECO:0000256" key="11">
    <source>
        <dbReference type="ARBA" id="ARBA00023159"/>
    </source>
</evidence>
<feature type="compositionally biased region" description="Basic and acidic residues" evidence="18">
    <location>
        <begin position="880"/>
        <end position="897"/>
    </location>
</feature>
<dbReference type="Pfam" id="PF11764">
    <property type="entry name" value="N-SET"/>
    <property type="match status" value="1"/>
</dbReference>
<evidence type="ECO:0000256" key="5">
    <source>
        <dbReference type="ARBA" id="ARBA00022603"/>
    </source>
</evidence>
<dbReference type="GO" id="GO:0003723">
    <property type="term" value="F:RNA binding"/>
    <property type="evidence" value="ECO:0007669"/>
    <property type="project" value="UniProtKB-UniRule"/>
</dbReference>
<evidence type="ECO:0000256" key="10">
    <source>
        <dbReference type="ARBA" id="ARBA00023015"/>
    </source>
</evidence>
<dbReference type="PANTHER" id="PTHR45814">
    <property type="entry name" value="HISTONE-LYSINE N-METHYLTRANSFERASE SETD1"/>
    <property type="match status" value="1"/>
</dbReference>
<dbReference type="SMART" id="SM00317">
    <property type="entry name" value="SET"/>
    <property type="match status" value="1"/>
</dbReference>
<evidence type="ECO:0000256" key="1">
    <source>
        <dbReference type="ARBA" id="ARBA00004123"/>
    </source>
</evidence>
<keyword evidence="7" id="KW-0949">S-adenosyl-L-methionine</keyword>
<comment type="catalytic activity">
    <reaction evidence="14">
        <text>L-lysyl(4)-[histone H3] + 3 S-adenosyl-L-methionine = N(6),N(6),N(6)-trimethyl-L-lysyl(4)-[histone H3] + 3 S-adenosyl-L-homocysteine + 3 H(+)</text>
        <dbReference type="Rhea" id="RHEA:60260"/>
        <dbReference type="Rhea" id="RHEA-COMP:15537"/>
        <dbReference type="Rhea" id="RHEA-COMP:15547"/>
        <dbReference type="ChEBI" id="CHEBI:15378"/>
        <dbReference type="ChEBI" id="CHEBI:29969"/>
        <dbReference type="ChEBI" id="CHEBI:57856"/>
        <dbReference type="ChEBI" id="CHEBI:59789"/>
        <dbReference type="ChEBI" id="CHEBI:61961"/>
        <dbReference type="EC" id="2.1.1.354"/>
    </reaction>
</comment>
<dbReference type="Pfam" id="PF00076">
    <property type="entry name" value="RRM_1"/>
    <property type="match status" value="1"/>
</dbReference>
<dbReference type="InterPro" id="IPR000504">
    <property type="entry name" value="RRM_dom"/>
</dbReference>
<dbReference type="Pfam" id="PF00856">
    <property type="entry name" value="SET"/>
    <property type="match status" value="1"/>
</dbReference>
<feature type="domain" description="Post-SET" evidence="21">
    <location>
        <begin position="1715"/>
        <end position="1731"/>
    </location>
</feature>
<feature type="domain" description="SET" evidence="20">
    <location>
        <begin position="1592"/>
        <end position="1709"/>
    </location>
</feature>
<evidence type="ECO:0000256" key="15">
    <source>
        <dbReference type="ARBA" id="ARBA00047583"/>
    </source>
</evidence>
<feature type="region of interest" description="Disordered" evidence="18">
    <location>
        <begin position="1274"/>
        <end position="1314"/>
    </location>
</feature>
<dbReference type="GO" id="GO:0140999">
    <property type="term" value="F:histone H3K4 trimethyltransferase activity"/>
    <property type="evidence" value="ECO:0007669"/>
    <property type="project" value="UniProtKB-EC"/>
</dbReference>
<feature type="compositionally biased region" description="Polar residues" evidence="18">
    <location>
        <begin position="434"/>
        <end position="443"/>
    </location>
</feature>
<evidence type="ECO:0000313" key="23">
    <source>
        <dbReference type="Proteomes" id="UP000246464"/>
    </source>
</evidence>
<dbReference type="GO" id="GO:0048188">
    <property type="term" value="C:Set1C/COMPASS complex"/>
    <property type="evidence" value="ECO:0007669"/>
    <property type="project" value="InterPro"/>
</dbReference>
<comment type="catalytic activity">
    <reaction evidence="16">
        <text>N(6),N(6)-dimethyl-L-lysyl(4)-[histone H3] + S-adenosyl-L-methionine = N(6),N(6),N(6)-trimethyl-L-lysyl(4)-[histone H3] + S-adenosyl-L-homocysteine + H(+)</text>
        <dbReference type="Rhea" id="RHEA:60272"/>
        <dbReference type="Rhea" id="RHEA-COMP:15537"/>
        <dbReference type="Rhea" id="RHEA-COMP:15540"/>
        <dbReference type="ChEBI" id="CHEBI:15378"/>
        <dbReference type="ChEBI" id="CHEBI:57856"/>
        <dbReference type="ChEBI" id="CHEBI:59789"/>
        <dbReference type="ChEBI" id="CHEBI:61961"/>
        <dbReference type="ChEBI" id="CHEBI:61976"/>
    </reaction>
</comment>
<feature type="domain" description="RRM" evidence="19">
    <location>
        <begin position="104"/>
        <end position="192"/>
    </location>
</feature>
<feature type="region of interest" description="Disordered" evidence="18">
    <location>
        <begin position="819"/>
        <end position="1049"/>
    </location>
</feature>
<evidence type="ECO:0000256" key="17">
    <source>
        <dbReference type="PROSITE-ProRule" id="PRU00176"/>
    </source>
</evidence>
<comment type="catalytic activity">
    <reaction evidence="15">
        <text>N(6)-methyl-L-lysyl(4)-[histone H3] + S-adenosyl-L-methionine = N(6),N(6)-dimethyl-L-lysyl(4)-[histone H3] + S-adenosyl-L-homocysteine + H(+)</text>
        <dbReference type="Rhea" id="RHEA:60268"/>
        <dbReference type="Rhea" id="RHEA-COMP:15540"/>
        <dbReference type="Rhea" id="RHEA-COMP:15543"/>
        <dbReference type="ChEBI" id="CHEBI:15378"/>
        <dbReference type="ChEBI" id="CHEBI:57856"/>
        <dbReference type="ChEBI" id="CHEBI:59789"/>
        <dbReference type="ChEBI" id="CHEBI:61929"/>
        <dbReference type="ChEBI" id="CHEBI:61976"/>
    </reaction>
</comment>
<dbReference type="SMART" id="SM01291">
    <property type="entry name" value="N-SET"/>
    <property type="match status" value="1"/>
</dbReference>
<dbReference type="PROSITE" id="PS50280">
    <property type="entry name" value="SET"/>
    <property type="match status" value="1"/>
</dbReference>
<dbReference type="GO" id="GO:0032259">
    <property type="term" value="P:methylation"/>
    <property type="evidence" value="ECO:0007669"/>
    <property type="project" value="UniProtKB-KW"/>
</dbReference>
<dbReference type="Gene3D" id="2.170.270.10">
    <property type="entry name" value="SET domain"/>
    <property type="match status" value="1"/>
</dbReference>
<dbReference type="Proteomes" id="UP000246464">
    <property type="component" value="Chromosome 9"/>
</dbReference>
<evidence type="ECO:0000259" key="19">
    <source>
        <dbReference type="PROSITE" id="PS50102"/>
    </source>
</evidence>
<feature type="compositionally biased region" description="Acidic residues" evidence="18">
    <location>
        <begin position="910"/>
        <end position="923"/>
    </location>
</feature>
<feature type="compositionally biased region" description="Basic and acidic residues" evidence="18">
    <location>
        <begin position="513"/>
        <end position="524"/>
    </location>
</feature>
<keyword evidence="6 22" id="KW-0808">Transferase</keyword>
<feature type="compositionally biased region" description="Polar residues" evidence="18">
    <location>
        <begin position="369"/>
        <end position="388"/>
    </location>
</feature>
<evidence type="ECO:0000256" key="7">
    <source>
        <dbReference type="ARBA" id="ARBA00022691"/>
    </source>
</evidence>
<dbReference type="InterPro" id="IPR012677">
    <property type="entry name" value="Nucleotide-bd_a/b_plait_sf"/>
</dbReference>
<evidence type="ECO:0000256" key="2">
    <source>
        <dbReference type="ARBA" id="ARBA00004286"/>
    </source>
</evidence>
<feature type="region of interest" description="Disordered" evidence="18">
    <location>
        <begin position="349"/>
        <end position="389"/>
    </location>
</feature>
<dbReference type="InterPro" id="IPR024657">
    <property type="entry name" value="COMPASS_Set1_N-SET"/>
</dbReference>
<keyword evidence="11" id="KW-0010">Activator</keyword>
<keyword evidence="4" id="KW-0158">Chromosome</keyword>
<dbReference type="EMBL" id="CP026251">
    <property type="protein sequence ID" value="AWP06754.1"/>
    <property type="molecule type" value="Genomic_DNA"/>
</dbReference>
<evidence type="ECO:0000256" key="14">
    <source>
        <dbReference type="ARBA" id="ARBA00047571"/>
    </source>
</evidence>
<evidence type="ECO:0000256" key="12">
    <source>
        <dbReference type="ARBA" id="ARBA00023163"/>
    </source>
</evidence>
<dbReference type="FunFam" id="2.170.270.10:FF:000010">
    <property type="entry name" value="Histone-lysine N-methyltransferase"/>
    <property type="match status" value="1"/>
</dbReference>
<dbReference type="PROSITE" id="PS50102">
    <property type="entry name" value="RRM"/>
    <property type="match status" value="1"/>
</dbReference>
<comment type="subcellular location">
    <subcellularLocation>
        <location evidence="2">Chromosome</location>
    </subcellularLocation>
    <subcellularLocation>
        <location evidence="1">Nucleus</location>
    </subcellularLocation>
</comment>
<evidence type="ECO:0000256" key="13">
    <source>
        <dbReference type="ARBA" id="ARBA00023242"/>
    </source>
</evidence>
<dbReference type="SUPFAM" id="SSF82199">
    <property type="entry name" value="SET domain"/>
    <property type="match status" value="1"/>
</dbReference>
<evidence type="ECO:0000256" key="16">
    <source>
        <dbReference type="ARBA" id="ARBA00049129"/>
    </source>
</evidence>
<dbReference type="SUPFAM" id="SSF54928">
    <property type="entry name" value="RNA-binding domain, RBD"/>
    <property type="match status" value="1"/>
</dbReference>
<gene>
    <name evidence="22" type="ORF">SMAX5B_010941</name>
</gene>
<keyword evidence="12" id="KW-0804">Transcription</keyword>
<feature type="compositionally biased region" description="Polar residues" evidence="18">
    <location>
        <begin position="593"/>
        <end position="602"/>
    </location>
</feature>
<keyword evidence="5 22" id="KW-0489">Methyltransferase</keyword>
<keyword evidence="9 17" id="KW-0694">RNA-binding</keyword>
<dbReference type="GO" id="GO:0005694">
    <property type="term" value="C:chromosome"/>
    <property type="evidence" value="ECO:0007669"/>
    <property type="project" value="UniProtKB-SubCell"/>
</dbReference>
<feature type="compositionally biased region" description="Basic and acidic residues" evidence="18">
    <location>
        <begin position="860"/>
        <end position="872"/>
    </location>
</feature>
<dbReference type="PROSITE" id="PS50868">
    <property type="entry name" value="POST_SET"/>
    <property type="match status" value="1"/>
</dbReference>
<dbReference type="EC" id="2.1.1.354" evidence="3"/>
<dbReference type="InterPro" id="IPR001214">
    <property type="entry name" value="SET_dom"/>
</dbReference>
<keyword evidence="13" id="KW-0539">Nucleus</keyword>
<feature type="compositionally biased region" description="Basic and acidic residues" evidence="18">
    <location>
        <begin position="568"/>
        <end position="588"/>
    </location>
</feature>
<evidence type="ECO:0000256" key="3">
    <source>
        <dbReference type="ARBA" id="ARBA00012182"/>
    </source>
</evidence>
<feature type="compositionally biased region" description="Low complexity" evidence="18">
    <location>
        <begin position="999"/>
        <end position="1034"/>
    </location>
</feature>
<reference evidence="22 23" key="1">
    <citation type="submission" date="2017-12" db="EMBL/GenBank/DDBJ databases">
        <title>Integrating genomic resources of turbot (Scophthalmus maximus) in depth evaluation of genetic and physical mapping variation across individuals.</title>
        <authorList>
            <person name="Martinez P."/>
        </authorList>
    </citation>
    <scope>NUCLEOTIDE SEQUENCE [LARGE SCALE GENOMIC DNA]</scope>
</reference>
<evidence type="ECO:0000256" key="4">
    <source>
        <dbReference type="ARBA" id="ARBA00022454"/>
    </source>
</evidence>
<feature type="region of interest" description="Disordered" evidence="18">
    <location>
        <begin position="1343"/>
        <end position="1388"/>
    </location>
</feature>